<dbReference type="EMBL" id="VFLP01000001">
    <property type="protein sequence ID" value="TRX99017.1"/>
    <property type="molecule type" value="Genomic_DNA"/>
</dbReference>
<sequence length="148" mass="16672">MVDFTTLPFAVQVHVAQESNVLVGIHGAGLAHSMFMRQGAGAVVEILPRGFEHRGFRNIAAIRNLGYFCTHAKIISSEEWNPGEVVKRIEVEVEREDPQNDGHSNTTTTGELGRRDEWYVMDIEIEEDGFFEITETGIKSRMTKDRGH</sequence>
<dbReference type="Proteomes" id="UP000319160">
    <property type="component" value="Unassembled WGS sequence"/>
</dbReference>
<feature type="domain" description="Glycosyltransferase 61 catalytic" evidence="1">
    <location>
        <begin position="2"/>
        <end position="42"/>
    </location>
</feature>
<name>A0A553IFP4_9PEZI</name>
<dbReference type="Pfam" id="PF04577">
    <property type="entry name" value="Glyco_transf_61"/>
    <property type="match status" value="1"/>
</dbReference>
<gene>
    <name evidence="2" type="ORF">FHL15_000359</name>
</gene>
<proteinExistence type="predicted"/>
<comment type="caution">
    <text evidence="2">The sequence shown here is derived from an EMBL/GenBank/DDBJ whole genome shotgun (WGS) entry which is preliminary data.</text>
</comment>
<accession>A0A553IFP4</accession>
<dbReference type="GO" id="GO:0016757">
    <property type="term" value="F:glycosyltransferase activity"/>
    <property type="evidence" value="ECO:0007669"/>
    <property type="project" value="InterPro"/>
</dbReference>
<evidence type="ECO:0000313" key="3">
    <source>
        <dbReference type="Proteomes" id="UP000319160"/>
    </source>
</evidence>
<dbReference type="STRING" id="2512241.A0A553IFP4"/>
<reference evidence="3" key="1">
    <citation type="submission" date="2019-06" db="EMBL/GenBank/DDBJ databases">
        <title>Draft genome sequence of the griseofulvin-producing fungus Xylaria cubensis strain G536.</title>
        <authorList>
            <person name="Mead M.E."/>
            <person name="Raja H.A."/>
            <person name="Steenwyk J.L."/>
            <person name="Knowles S.L."/>
            <person name="Oberlies N.H."/>
            <person name="Rokas A."/>
        </authorList>
    </citation>
    <scope>NUCLEOTIDE SEQUENCE [LARGE SCALE GENOMIC DNA]</scope>
    <source>
        <strain evidence="3">G536</strain>
    </source>
</reference>
<dbReference type="InterPro" id="IPR049625">
    <property type="entry name" value="Glyco_transf_61_cat"/>
</dbReference>
<dbReference type="AlphaFoldDB" id="A0A553IFP4"/>
<evidence type="ECO:0000259" key="1">
    <source>
        <dbReference type="Pfam" id="PF04577"/>
    </source>
</evidence>
<organism evidence="2 3">
    <name type="scientific">Xylaria flabelliformis</name>
    <dbReference type="NCBI Taxonomy" id="2512241"/>
    <lineage>
        <taxon>Eukaryota</taxon>
        <taxon>Fungi</taxon>
        <taxon>Dikarya</taxon>
        <taxon>Ascomycota</taxon>
        <taxon>Pezizomycotina</taxon>
        <taxon>Sordariomycetes</taxon>
        <taxon>Xylariomycetidae</taxon>
        <taxon>Xylariales</taxon>
        <taxon>Xylariaceae</taxon>
        <taxon>Xylaria</taxon>
    </lineage>
</organism>
<evidence type="ECO:0000313" key="2">
    <source>
        <dbReference type="EMBL" id="TRX99017.1"/>
    </source>
</evidence>
<protein>
    <recommendedName>
        <fullName evidence="1">Glycosyltransferase 61 catalytic domain-containing protein</fullName>
    </recommendedName>
</protein>
<dbReference type="OrthoDB" id="529273at2759"/>
<keyword evidence="3" id="KW-1185">Reference proteome</keyword>